<protein>
    <recommendedName>
        <fullName evidence="2">DUF1279 domain-containing protein</fullName>
    </recommendedName>
</protein>
<dbReference type="PANTHER" id="PTHR21377">
    <property type="entry name" value="PROTEIN FAM210B, MITOCHONDRIAL"/>
    <property type="match status" value="1"/>
</dbReference>
<evidence type="ECO:0000259" key="2">
    <source>
        <dbReference type="Pfam" id="PF06916"/>
    </source>
</evidence>
<dbReference type="EMBL" id="QWIQ01000161">
    <property type="protein sequence ID" value="RMZ02842.1"/>
    <property type="molecule type" value="Genomic_DNA"/>
</dbReference>
<organism evidence="3 4">
    <name type="scientific">Hortaea werneckii</name>
    <name type="common">Black yeast</name>
    <name type="synonym">Cladosporium werneckii</name>
    <dbReference type="NCBI Taxonomy" id="91943"/>
    <lineage>
        <taxon>Eukaryota</taxon>
        <taxon>Fungi</taxon>
        <taxon>Dikarya</taxon>
        <taxon>Ascomycota</taxon>
        <taxon>Pezizomycotina</taxon>
        <taxon>Dothideomycetes</taxon>
        <taxon>Dothideomycetidae</taxon>
        <taxon>Mycosphaerellales</taxon>
        <taxon>Teratosphaeriaceae</taxon>
        <taxon>Hortaea</taxon>
    </lineage>
</organism>
<feature type="domain" description="DUF1279" evidence="2">
    <location>
        <begin position="155"/>
        <end position="283"/>
    </location>
</feature>
<evidence type="ECO:0000313" key="3">
    <source>
        <dbReference type="EMBL" id="RMZ02842.1"/>
    </source>
</evidence>
<dbReference type="Proteomes" id="UP000281468">
    <property type="component" value="Unassembled WGS sequence"/>
</dbReference>
<sequence>MPVQYFKLSMAKLWTEGVLSEVACRDSFGCDNELTRIPLNDAYIHYFTRVLIIILEMLAVPQHSLLIRDCFLRQTRSCLNKPLHNFQIRRYVLPQTPFRRIAQSRPSGRPISWSRPSPLRRSRNIRHNSNQASKGAQEQTAQQKSQQPPQGLSARFKDLSRRYGWAALGVYMGLSALDFPFCFMAVRWLGTDRIAYAEHLIAEGFWSAAGMAGLDYRSKKDQDEPAPSTGTAAGIKAGRSIAEDWGGKGEKGHASIWTQLLLAYGVHKSLIFFRVPLTAAVTPRIVKWLRSRGWNIGRQNVK</sequence>
<proteinExistence type="predicted"/>
<dbReference type="InterPro" id="IPR009688">
    <property type="entry name" value="FAM210A/B-like_dom"/>
</dbReference>
<evidence type="ECO:0000313" key="4">
    <source>
        <dbReference type="Proteomes" id="UP000281468"/>
    </source>
</evidence>
<feature type="region of interest" description="Disordered" evidence="1">
    <location>
        <begin position="102"/>
        <end position="153"/>
    </location>
</feature>
<dbReference type="InterPro" id="IPR045866">
    <property type="entry name" value="FAM210A/B-like"/>
</dbReference>
<comment type="caution">
    <text evidence="3">The sequence shown here is derived from an EMBL/GenBank/DDBJ whole genome shotgun (WGS) entry which is preliminary data.</text>
</comment>
<dbReference type="Pfam" id="PF06916">
    <property type="entry name" value="FAM210A-B_dom"/>
    <property type="match status" value="1"/>
</dbReference>
<dbReference type="VEuPathDB" id="FungiDB:BTJ68_13210"/>
<dbReference type="AlphaFoldDB" id="A0A3M7GQ85"/>
<dbReference type="PANTHER" id="PTHR21377:SF0">
    <property type="entry name" value="PROTEIN FAM210B, MITOCHONDRIAL"/>
    <property type="match status" value="1"/>
</dbReference>
<accession>A0A3M7GQ85</accession>
<dbReference type="GO" id="GO:0005739">
    <property type="term" value="C:mitochondrion"/>
    <property type="evidence" value="ECO:0007669"/>
    <property type="project" value="TreeGrafter"/>
</dbReference>
<reference evidence="3 4" key="1">
    <citation type="journal article" date="2018" name="BMC Genomics">
        <title>Genomic evidence for intraspecific hybridization in a clonal and extremely halotolerant yeast.</title>
        <authorList>
            <person name="Gostincar C."/>
            <person name="Stajich J.E."/>
            <person name="Zupancic J."/>
            <person name="Zalar P."/>
            <person name="Gunde-Cimerman N."/>
        </authorList>
    </citation>
    <scope>NUCLEOTIDE SEQUENCE [LARGE SCALE GENOMIC DNA]</scope>
    <source>
        <strain evidence="3 4">EXF-171</strain>
    </source>
</reference>
<gene>
    <name evidence="3" type="ORF">D0862_05881</name>
</gene>
<name>A0A3M7GQ85_HORWE</name>
<evidence type="ECO:0000256" key="1">
    <source>
        <dbReference type="SAM" id="MobiDB-lite"/>
    </source>
</evidence>
<feature type="compositionally biased region" description="Low complexity" evidence="1">
    <location>
        <begin position="136"/>
        <end position="150"/>
    </location>
</feature>